<protein>
    <recommendedName>
        <fullName evidence="3">F-box domain-containing protein</fullName>
    </recommendedName>
</protein>
<reference evidence="1 2" key="1">
    <citation type="submission" date="2019-11" db="EMBL/GenBank/DDBJ databases">
        <title>Venturia inaequalis Genome Resource.</title>
        <authorList>
            <person name="Lichtner F.J."/>
        </authorList>
    </citation>
    <scope>NUCLEOTIDE SEQUENCE [LARGE SCALE GENOMIC DNA]</scope>
    <source>
        <strain evidence="1">Bline_iso_100314</strain>
    </source>
</reference>
<proteinExistence type="predicted"/>
<sequence>MAFNNCPIEVNQMIALELSDKDVASFRLVCRASNDAVDSDFNRFWFLRWRQLFDDPNGAQPGDHAETKKEYQARMSKMPKTIKFNTGLTKKEKSYLEAIKDIIIEAEPEVGDDYKISGRNITALEHFVKSTNIMDVIFTRAPKSARFGISQPGDELIHLVQLVLSALALRIEHRTVWSFDVSQRMAYMSMLAEPLFKGPSGTDVNIDWALHVVNFFRYHALRSEEGTLHGPWMDLTEQNDGLGLPQLMKAGLSNLGPASIGQNWKGTYAFLDRGEVRQIRNSTRGQGRLFQDKNIENGEGAIQRLKLEFPPTAKFNWPQLFEGHLDSVGFHHDRLDRLSGLNLPRVTRAQHSRMQAYGPQTLTYTKSRRFDGIGYDDEDFYGSGWINPLPAQHGIPGFKRMTMMKFFQDENGLVDANALWAYEGVVLPGDQIIVGRWWSPEGLDRESRQNVYSGPFILWNVDSLVQHKKDQQGEELDALLNP</sequence>
<evidence type="ECO:0000313" key="1">
    <source>
        <dbReference type="EMBL" id="KAE9963435.1"/>
    </source>
</evidence>
<evidence type="ECO:0008006" key="3">
    <source>
        <dbReference type="Google" id="ProtNLM"/>
    </source>
</evidence>
<comment type="caution">
    <text evidence="1">The sequence shown here is derived from an EMBL/GenBank/DDBJ whole genome shotgun (WGS) entry which is preliminary data.</text>
</comment>
<organism evidence="1 2">
    <name type="scientific">Venturia inaequalis</name>
    <name type="common">Apple scab fungus</name>
    <dbReference type="NCBI Taxonomy" id="5025"/>
    <lineage>
        <taxon>Eukaryota</taxon>
        <taxon>Fungi</taxon>
        <taxon>Dikarya</taxon>
        <taxon>Ascomycota</taxon>
        <taxon>Pezizomycotina</taxon>
        <taxon>Dothideomycetes</taxon>
        <taxon>Pleosporomycetidae</taxon>
        <taxon>Venturiales</taxon>
        <taxon>Venturiaceae</taxon>
        <taxon>Venturia</taxon>
    </lineage>
</organism>
<dbReference type="AlphaFoldDB" id="A0A8H3U5J4"/>
<dbReference type="EMBL" id="WNWQ01000841">
    <property type="protein sequence ID" value="KAE9963435.1"/>
    <property type="molecule type" value="Genomic_DNA"/>
</dbReference>
<accession>A0A8H3U5J4</accession>
<dbReference type="Proteomes" id="UP000433883">
    <property type="component" value="Unassembled WGS sequence"/>
</dbReference>
<name>A0A8H3U5J4_VENIN</name>
<evidence type="ECO:0000313" key="2">
    <source>
        <dbReference type="Proteomes" id="UP000433883"/>
    </source>
</evidence>
<gene>
    <name evidence="1" type="ORF">BLS_009301</name>
</gene>